<gene>
    <name evidence="6" type="primary">yceD</name>
    <name evidence="6" type="ORF">QJU78_02450</name>
</gene>
<dbReference type="InterPro" id="IPR039255">
    <property type="entry name" value="YceD_bac"/>
</dbReference>
<keyword evidence="4" id="KW-0690">Ribosome biogenesis</keyword>
<evidence type="ECO:0000256" key="1">
    <source>
        <dbReference type="ARBA" id="ARBA00002868"/>
    </source>
</evidence>
<evidence type="ECO:0000256" key="2">
    <source>
        <dbReference type="ARBA" id="ARBA00010740"/>
    </source>
</evidence>
<accession>A0AAQ4LX91</accession>
<dbReference type="PANTHER" id="PTHR38099:SF1">
    <property type="entry name" value="LARGE RIBOSOMAL RNA SUBUNIT ACCUMULATION PROTEIN YCED"/>
    <property type="match status" value="1"/>
</dbReference>
<dbReference type="NCBIfam" id="NF008395">
    <property type="entry name" value="PRK11193.1"/>
    <property type="match status" value="1"/>
</dbReference>
<evidence type="ECO:0000256" key="5">
    <source>
        <dbReference type="ARBA" id="ARBA00031841"/>
    </source>
</evidence>
<dbReference type="GO" id="GO:0005829">
    <property type="term" value="C:cytosol"/>
    <property type="evidence" value="ECO:0007669"/>
    <property type="project" value="TreeGrafter"/>
</dbReference>
<organism evidence="6 7">
    <name type="scientific">Pasteurella atlantica</name>
    <dbReference type="NCBI Taxonomy" id="2827233"/>
    <lineage>
        <taxon>Bacteria</taxon>
        <taxon>Pseudomonadati</taxon>
        <taxon>Pseudomonadota</taxon>
        <taxon>Gammaproteobacteria</taxon>
        <taxon>Pasteurellales</taxon>
        <taxon>Pasteurellaceae</taxon>
        <taxon>Pasteurella</taxon>
    </lineage>
</organism>
<dbReference type="GO" id="GO:0042254">
    <property type="term" value="P:ribosome biogenesis"/>
    <property type="evidence" value="ECO:0007669"/>
    <property type="project" value="UniProtKB-KW"/>
</dbReference>
<name>A0AAQ4LX91_9PAST</name>
<dbReference type="RefSeq" id="WP_211597405.1">
    <property type="nucleotide sequence ID" value="NZ_JAGRQI010000004.1"/>
</dbReference>
<dbReference type="GeneID" id="300272008"/>
<dbReference type="EMBL" id="JASAYJ010000004">
    <property type="protein sequence ID" value="MDP8186641.1"/>
    <property type="molecule type" value="Genomic_DNA"/>
</dbReference>
<sequence>MKKVKLPLTINPKKDAQHRMDYKGFFLKDALGRLDELVGNVQSDAQVTLSLDIDSQGLTVMKGTANVEVELECQRCGNPFSQVLDCTFSFSPVSNMNQADNLPEIYEPLELNEFGEINLLDAIVDEFILNLPLVPKHNYEHCEVSVAEQVFGEIPDEEEEKPNPFAVLANLKK</sequence>
<dbReference type="AlphaFoldDB" id="A0AAQ4LX91"/>
<proteinExistence type="inferred from homology"/>
<protein>
    <recommendedName>
        <fullName evidence="3">Large ribosomal RNA subunit accumulation protein YceD</fullName>
    </recommendedName>
    <alternativeName>
        <fullName evidence="5">23S rRNA accumulation protein YceD</fullName>
    </alternativeName>
</protein>
<dbReference type="Pfam" id="PF02620">
    <property type="entry name" value="YceD"/>
    <property type="match status" value="1"/>
</dbReference>
<evidence type="ECO:0000256" key="4">
    <source>
        <dbReference type="ARBA" id="ARBA00022517"/>
    </source>
</evidence>
<dbReference type="PANTHER" id="PTHR38099">
    <property type="entry name" value="LARGE RIBOSOMAL RNA SUBUNIT ACCUMULATION PROTEIN YCED"/>
    <property type="match status" value="1"/>
</dbReference>
<comment type="similarity">
    <text evidence="2">Belongs to the DUF177 domain family.</text>
</comment>
<reference evidence="6" key="1">
    <citation type="journal article" date="2023" name="Front. Microbiol.">
        <title>Phylogeography and host specificity of Pasteurellaceae pathogenic to sea-farmed fish in the north-east Atlantic.</title>
        <authorList>
            <person name="Gulla S."/>
            <person name="Colquhoun D.J."/>
            <person name="Olsen A.B."/>
            <person name="Spilsberg B."/>
            <person name="Lagesen K."/>
            <person name="Aakesson C.P."/>
            <person name="Strom S."/>
            <person name="Manji F."/>
            <person name="Birkbeck T.H."/>
            <person name="Nilsen H.K."/>
        </authorList>
    </citation>
    <scope>NUCLEOTIDE SEQUENCE</scope>
    <source>
        <strain evidence="6">VIB1234</strain>
    </source>
</reference>
<evidence type="ECO:0000313" key="6">
    <source>
        <dbReference type="EMBL" id="MDP8186641.1"/>
    </source>
</evidence>
<evidence type="ECO:0000313" key="7">
    <source>
        <dbReference type="Proteomes" id="UP001230466"/>
    </source>
</evidence>
<comment type="caution">
    <text evidence="6">The sequence shown here is derived from an EMBL/GenBank/DDBJ whole genome shotgun (WGS) entry which is preliminary data.</text>
</comment>
<comment type="function">
    <text evidence="1">Plays a role in synthesis, processing and/or stability of 23S rRNA.</text>
</comment>
<dbReference type="InterPro" id="IPR003772">
    <property type="entry name" value="YceD"/>
</dbReference>
<dbReference type="Proteomes" id="UP001230466">
    <property type="component" value="Unassembled WGS sequence"/>
</dbReference>
<evidence type="ECO:0000256" key="3">
    <source>
        <dbReference type="ARBA" id="ARBA00015716"/>
    </source>
</evidence>